<sequence length="208" mass="23719">MDGIDPDIVAKFQKDGLTYGEISVILEEEYGQQRGLSERSVRRYCKKHGIEKRDDEEIDEVVEEAVQESFTKLYYACMLNGTWPQIRQMIPSKKILRYRGLSTTSCDITQLVGETYGRKMMKGYLASKGICINEKKVADSLCRVAPQSYETRRHSIINTINPVPYHASRFGHKLHLDQNEKLVMFSVTHVLGVDGYSGHNSVSFHHAS</sequence>
<dbReference type="OrthoDB" id="2845878at2759"/>
<proteinExistence type="predicted"/>
<dbReference type="PANTHER" id="PTHR46791">
    <property type="entry name" value="EXPRESSED PROTEIN"/>
    <property type="match status" value="1"/>
</dbReference>
<name>A0A1X7UV32_AMPQE</name>
<dbReference type="AlphaFoldDB" id="A0A1X7UV32"/>
<organism evidence="1">
    <name type="scientific">Amphimedon queenslandica</name>
    <name type="common">Sponge</name>
    <dbReference type="NCBI Taxonomy" id="400682"/>
    <lineage>
        <taxon>Eukaryota</taxon>
        <taxon>Metazoa</taxon>
        <taxon>Porifera</taxon>
        <taxon>Demospongiae</taxon>
        <taxon>Heteroscleromorpha</taxon>
        <taxon>Haplosclerida</taxon>
        <taxon>Niphatidae</taxon>
        <taxon>Amphimedon</taxon>
    </lineage>
</organism>
<dbReference type="PANTHER" id="PTHR46791:SF7">
    <property type="entry name" value="INTEGRASE CATALYTIC DOMAIN-CONTAINING PROTEIN"/>
    <property type="match status" value="1"/>
</dbReference>
<reference evidence="1" key="1">
    <citation type="submission" date="2017-05" db="UniProtKB">
        <authorList>
            <consortium name="EnsemblMetazoa"/>
        </authorList>
    </citation>
    <scope>IDENTIFICATION</scope>
</reference>
<accession>A0A1X7UV32</accession>
<evidence type="ECO:0000313" key="1">
    <source>
        <dbReference type="EnsemblMetazoa" id="Aqu2.1.31526_001"/>
    </source>
</evidence>
<dbReference type="InParanoid" id="A0A1X7UV32"/>
<protein>
    <submittedName>
        <fullName evidence="1">Uncharacterized protein</fullName>
    </submittedName>
</protein>
<dbReference type="EnsemblMetazoa" id="Aqu2.1.31526_001">
    <property type="protein sequence ID" value="Aqu2.1.31526_001"/>
    <property type="gene ID" value="Aqu2.1.31526"/>
</dbReference>